<organism evidence="2 3">
    <name type="scientific">Streptantibioticus parmotrematis</name>
    <dbReference type="NCBI Taxonomy" id="2873249"/>
    <lineage>
        <taxon>Bacteria</taxon>
        <taxon>Bacillati</taxon>
        <taxon>Actinomycetota</taxon>
        <taxon>Actinomycetes</taxon>
        <taxon>Kitasatosporales</taxon>
        <taxon>Streptomycetaceae</taxon>
        <taxon>Streptantibioticus</taxon>
    </lineage>
</organism>
<feature type="domain" description="DUF397" evidence="1">
    <location>
        <begin position="24"/>
        <end position="74"/>
    </location>
</feature>
<evidence type="ECO:0000313" key="2">
    <source>
        <dbReference type="EMBL" id="MBY8887774.1"/>
    </source>
</evidence>
<reference evidence="2 3" key="1">
    <citation type="submission" date="2021-08" db="EMBL/GenBank/DDBJ databases">
        <title>Streptomyces sp. PTM05 isolated from lichen.</title>
        <authorList>
            <person name="Somphong A."/>
            <person name="Phongsopitanun W."/>
            <person name="Tanasupawat S."/>
        </authorList>
    </citation>
    <scope>NUCLEOTIDE SEQUENCE [LARGE SCALE GENOMIC DNA]</scope>
    <source>
        <strain evidence="2 3">Ptm05</strain>
    </source>
</reference>
<dbReference type="EMBL" id="JAINVZ010000018">
    <property type="protein sequence ID" value="MBY8887774.1"/>
    <property type="molecule type" value="Genomic_DNA"/>
</dbReference>
<comment type="caution">
    <text evidence="2">The sequence shown here is derived from an EMBL/GenBank/DDBJ whole genome shotgun (WGS) entry which is preliminary data.</text>
</comment>
<name>A0ABS7R156_9ACTN</name>
<evidence type="ECO:0000313" key="3">
    <source>
        <dbReference type="Proteomes" id="UP001198565"/>
    </source>
</evidence>
<evidence type="ECO:0000259" key="1">
    <source>
        <dbReference type="Pfam" id="PF04149"/>
    </source>
</evidence>
<proteinExistence type="predicted"/>
<dbReference type="Pfam" id="PF04149">
    <property type="entry name" value="DUF397"/>
    <property type="match status" value="2"/>
</dbReference>
<keyword evidence="3" id="KW-1185">Reference proteome</keyword>
<feature type="domain" description="DUF397" evidence="1">
    <location>
        <begin position="4"/>
        <end position="23"/>
    </location>
</feature>
<protein>
    <submittedName>
        <fullName evidence="2">DUF397 domain-containing protein</fullName>
    </submittedName>
</protein>
<gene>
    <name evidence="2" type="ORF">K7472_23455</name>
</gene>
<dbReference type="InterPro" id="IPR007278">
    <property type="entry name" value="DUF397"/>
</dbReference>
<accession>A0ABS7R156</accession>
<dbReference type="Proteomes" id="UP001198565">
    <property type="component" value="Unassembled WGS sequence"/>
</dbReference>
<dbReference type="RefSeq" id="WP_222980505.1">
    <property type="nucleotide sequence ID" value="NZ_JAINVZ010000018.1"/>
</dbReference>
<sequence>MSELVWFKSSYSGNEGGQCVEVALEWRKSTYSGNQGGDCVEVAACPSVIHIRDSKDPDGPALAFDPAQWSAFVGFAVRHG</sequence>